<comment type="caution">
    <text evidence="2">The sequence shown here is derived from an EMBL/GenBank/DDBJ whole genome shotgun (WGS) entry which is preliminary data.</text>
</comment>
<evidence type="ECO:0000313" key="3">
    <source>
        <dbReference type="Proteomes" id="UP000052230"/>
    </source>
</evidence>
<dbReference type="Proteomes" id="UP000052230">
    <property type="component" value="Unassembled WGS sequence"/>
</dbReference>
<proteinExistence type="predicted"/>
<evidence type="ECO:0000313" key="2">
    <source>
        <dbReference type="EMBL" id="CEG19140.1"/>
    </source>
</evidence>
<dbReference type="AlphaFoldDB" id="A0A0U5FMX7"/>
<protein>
    <submittedName>
        <fullName evidence="2">Uncharacterized protein</fullName>
    </submittedName>
</protein>
<gene>
    <name evidence="2" type="ORF">XAC3562_910033</name>
</gene>
<organism evidence="2 3">
    <name type="scientific">Xanthomonas citri pv. citri</name>
    <dbReference type="NCBI Taxonomy" id="611301"/>
    <lineage>
        <taxon>Bacteria</taxon>
        <taxon>Pseudomonadati</taxon>
        <taxon>Pseudomonadota</taxon>
        <taxon>Gammaproteobacteria</taxon>
        <taxon>Lysobacterales</taxon>
        <taxon>Lysobacteraceae</taxon>
        <taxon>Xanthomonas</taxon>
    </lineage>
</organism>
<feature type="compositionally biased region" description="Basic and acidic residues" evidence="1">
    <location>
        <begin position="72"/>
        <end position="96"/>
    </location>
</feature>
<dbReference type="EMBL" id="CCXZ01000190">
    <property type="protein sequence ID" value="CEG19140.1"/>
    <property type="molecule type" value="Genomic_DNA"/>
</dbReference>
<evidence type="ECO:0000256" key="1">
    <source>
        <dbReference type="SAM" id="MobiDB-lite"/>
    </source>
</evidence>
<keyword evidence="3" id="KW-1185">Reference proteome</keyword>
<reference evidence="2 3" key="1">
    <citation type="submission" date="2014-09" db="EMBL/GenBank/DDBJ databases">
        <authorList>
            <person name="Regsiter A."/>
        </authorList>
    </citation>
    <scope>NUCLEOTIDE SEQUENCE [LARGE SCALE GENOMIC DNA]</scope>
</reference>
<accession>A0A0U5FMX7</accession>
<sequence>MCTRTRKSPHCRLAGPWARCTRCRCPAWRASGIWWWCVRAEPFVLEAPSPQPSPAGGRGSEQRSRQAQRLPSLDKHTSPFPALDKHTNPCLDEHTKSLPPPAGEGARRADGGSTDTPAMPLHQPVLGLPAHGSAAGGCHDRAFAPDQAFRT</sequence>
<feature type="region of interest" description="Disordered" evidence="1">
    <location>
        <begin position="46"/>
        <end position="122"/>
    </location>
</feature>
<name>A0A0U5FMX7_XANCI</name>